<proteinExistence type="predicted"/>
<dbReference type="EMBL" id="UZAN01040215">
    <property type="protein sequence ID" value="VDP68867.1"/>
    <property type="molecule type" value="Genomic_DNA"/>
</dbReference>
<dbReference type="Proteomes" id="UP000272942">
    <property type="component" value="Unassembled WGS sequence"/>
</dbReference>
<dbReference type="WBParaSite" id="ECPE_0000324501-mRNA-1">
    <property type="protein sequence ID" value="ECPE_0000324501-mRNA-1"/>
    <property type="gene ID" value="ECPE_0000324501"/>
</dbReference>
<keyword evidence="3" id="KW-1185">Reference proteome</keyword>
<evidence type="ECO:0000256" key="1">
    <source>
        <dbReference type="SAM" id="MobiDB-lite"/>
    </source>
</evidence>
<evidence type="ECO:0000313" key="2">
    <source>
        <dbReference type="EMBL" id="VDP68867.1"/>
    </source>
</evidence>
<sequence length="185" mass="21199">MLRAFSRFGVNETGIAPYERAPNLDLIMQNTNSLSTCLFEFVSKKFAVFLESDDLPLLFTNATYPEESLHWQTSPAAQADLIRHFQRFSAEHTIRAVMVRNILDHIEARFPMQPMPCHQLDRIVPECRWRGNDEGKGTHKPIAKRPVELTIEEKQDRAKRKKCDLRTGDNSIASDQSVTETAINN</sequence>
<evidence type="ECO:0000313" key="3">
    <source>
        <dbReference type="Proteomes" id="UP000272942"/>
    </source>
</evidence>
<protein>
    <submittedName>
        <fullName evidence="4">Glycosyltransferase family 92 protein</fullName>
    </submittedName>
</protein>
<feature type="compositionally biased region" description="Polar residues" evidence="1">
    <location>
        <begin position="168"/>
        <end position="185"/>
    </location>
</feature>
<dbReference type="OrthoDB" id="25767at2759"/>
<dbReference type="AlphaFoldDB" id="A0A183A8F7"/>
<organism evidence="4">
    <name type="scientific">Echinostoma caproni</name>
    <dbReference type="NCBI Taxonomy" id="27848"/>
    <lineage>
        <taxon>Eukaryota</taxon>
        <taxon>Metazoa</taxon>
        <taxon>Spiralia</taxon>
        <taxon>Lophotrochozoa</taxon>
        <taxon>Platyhelminthes</taxon>
        <taxon>Trematoda</taxon>
        <taxon>Digenea</taxon>
        <taxon>Plagiorchiida</taxon>
        <taxon>Echinostomata</taxon>
        <taxon>Echinostomatoidea</taxon>
        <taxon>Echinostomatidae</taxon>
        <taxon>Echinostoma</taxon>
    </lineage>
</organism>
<feature type="region of interest" description="Disordered" evidence="1">
    <location>
        <begin position="152"/>
        <end position="185"/>
    </location>
</feature>
<name>A0A183A8F7_9TREM</name>
<evidence type="ECO:0000313" key="4">
    <source>
        <dbReference type="WBParaSite" id="ECPE_0000324501-mRNA-1"/>
    </source>
</evidence>
<reference evidence="2 3" key="2">
    <citation type="submission" date="2018-11" db="EMBL/GenBank/DDBJ databases">
        <authorList>
            <consortium name="Pathogen Informatics"/>
        </authorList>
    </citation>
    <scope>NUCLEOTIDE SEQUENCE [LARGE SCALE GENOMIC DNA]</scope>
    <source>
        <strain evidence="2 3">Egypt</strain>
    </source>
</reference>
<reference evidence="4" key="1">
    <citation type="submission" date="2016-06" db="UniProtKB">
        <authorList>
            <consortium name="WormBaseParasite"/>
        </authorList>
    </citation>
    <scope>IDENTIFICATION</scope>
</reference>
<gene>
    <name evidence="2" type="ORF">ECPE_LOCUS3242</name>
</gene>
<accession>A0A183A8F7</accession>